<sequence>MERLSHRIERAVEEKLWKPIALSKDGPKLSHLFFADDLILFAEAEGGQIDVIRSCLEDFCLSSGQRVNFHKSAMFVSPNVHRDKAQRLSSRAGITLTNDLGRYLGLRAINGRITQVRYQELILRIQQKLATWKTKHLSVAARITLVKSVASFMAIYPMFTEQLPASVCNSLDMINRQFIWGEEDGKKKFHPIAWEQMTLPRQLGGAGIRPTKLAN</sequence>
<keyword evidence="2" id="KW-1185">Reference proteome</keyword>
<organism evidence="1 2">
    <name type="scientific">Linum trigynum</name>
    <dbReference type="NCBI Taxonomy" id="586398"/>
    <lineage>
        <taxon>Eukaryota</taxon>
        <taxon>Viridiplantae</taxon>
        <taxon>Streptophyta</taxon>
        <taxon>Embryophyta</taxon>
        <taxon>Tracheophyta</taxon>
        <taxon>Spermatophyta</taxon>
        <taxon>Magnoliopsida</taxon>
        <taxon>eudicotyledons</taxon>
        <taxon>Gunneridae</taxon>
        <taxon>Pentapetalae</taxon>
        <taxon>rosids</taxon>
        <taxon>fabids</taxon>
        <taxon>Malpighiales</taxon>
        <taxon>Linaceae</taxon>
        <taxon>Linum</taxon>
    </lineage>
</organism>
<protein>
    <submittedName>
        <fullName evidence="1">Uncharacterized protein</fullName>
    </submittedName>
</protein>
<dbReference type="PANTHER" id="PTHR33116:SF70">
    <property type="entry name" value="NON-LTR RETROELEMENT REVERSE TRANSCRIPTASE-LIKE PROTEIN"/>
    <property type="match status" value="1"/>
</dbReference>
<dbReference type="AlphaFoldDB" id="A0AAV2FBD5"/>
<reference evidence="1 2" key="1">
    <citation type="submission" date="2024-04" db="EMBL/GenBank/DDBJ databases">
        <authorList>
            <person name="Fracassetti M."/>
        </authorList>
    </citation>
    <scope>NUCLEOTIDE SEQUENCE [LARGE SCALE GENOMIC DNA]</scope>
</reference>
<evidence type="ECO:0000313" key="1">
    <source>
        <dbReference type="EMBL" id="CAL1395606.1"/>
    </source>
</evidence>
<gene>
    <name evidence="1" type="ORF">LTRI10_LOCUS36030</name>
</gene>
<dbReference type="PANTHER" id="PTHR33116">
    <property type="entry name" value="REVERSE TRANSCRIPTASE ZINC-BINDING DOMAIN-CONTAINING PROTEIN-RELATED-RELATED"/>
    <property type="match status" value="1"/>
</dbReference>
<accession>A0AAV2FBD5</accession>
<evidence type="ECO:0000313" key="2">
    <source>
        <dbReference type="Proteomes" id="UP001497516"/>
    </source>
</evidence>
<name>A0AAV2FBD5_9ROSI</name>
<dbReference type="EMBL" id="OZ034819">
    <property type="protein sequence ID" value="CAL1395606.1"/>
    <property type="molecule type" value="Genomic_DNA"/>
</dbReference>
<dbReference type="Proteomes" id="UP001497516">
    <property type="component" value="Chromosome 6"/>
</dbReference>
<proteinExistence type="predicted"/>